<dbReference type="Pfam" id="PF00092">
    <property type="entry name" value="VWA"/>
    <property type="match status" value="1"/>
</dbReference>
<dbReference type="SUPFAM" id="SSF53300">
    <property type="entry name" value="vWA-like"/>
    <property type="match status" value="1"/>
</dbReference>
<dbReference type="EMBL" id="FRBL01000001">
    <property type="protein sequence ID" value="SHK82616.1"/>
    <property type="molecule type" value="Genomic_DNA"/>
</dbReference>
<dbReference type="STRING" id="1419482.SAMN05444266_101273"/>
<evidence type="ECO:0000313" key="5">
    <source>
        <dbReference type="Proteomes" id="UP000184420"/>
    </source>
</evidence>
<dbReference type="SUPFAM" id="SSF55486">
    <property type="entry name" value="Metalloproteases ('zincins'), catalytic domain"/>
    <property type="match status" value="1"/>
</dbReference>
<feature type="chain" id="PRO_5012138686" evidence="2">
    <location>
        <begin position="29"/>
        <end position="938"/>
    </location>
</feature>
<keyword evidence="5" id="KW-1185">Reference proteome</keyword>
<feature type="domain" description="VWFA" evidence="3">
    <location>
        <begin position="284"/>
        <end position="464"/>
    </location>
</feature>
<feature type="compositionally biased region" description="Acidic residues" evidence="1">
    <location>
        <begin position="745"/>
        <end position="756"/>
    </location>
</feature>
<name>A0A1M6VMZ7_9BACT</name>
<evidence type="ECO:0000313" key="4">
    <source>
        <dbReference type="EMBL" id="SHK82616.1"/>
    </source>
</evidence>
<sequence length="938" mass="100932">MLHQIKKSCCYHLTLLLLFSFLAIDSIAGTGRIDVDGTMHFSVNFRYVPTAADIARIENELRIANGIICDATDGQARFGTIRITAGAAGEEDADIWVYADEGRSGVSYFSSGAGFGTKGTHIVLFQGGINGAVIAHELGHLAFGLGDEYDEQCRWGGPCGIGPCLDAGSALADELMQQRGNSGELCTAGNHDRLQGDNTTCPATSACAGGGNCTDPNCSASWNTTTSRFEITQQTEMHPGLSCWETLDANYPTVFTVPAGNPVNAPPANCGNPIFEVAVTGSDQIMLFIDRSGSMSAAVDPSSTVSPSRLDFAKAAARAFVDLRAGIGAQVGLISFEETPTLDRRLSDLPVADANAFKNTIDGLVAGGNTGIGTALNASIFEFQAAAAAGRTRTAFLLSDGENNRGADPNSAATLLKNMGVRIFTIPVGSAADRTLLAEIAGTSGAAMLDAAQGDELPSIYFKLFALAQGESLVLERKALIVKGRRQTKYARVQKNELDSVSFNVEKMGRQLNLILSTRNTDIKTWKPVFQLISPNGEVYTAANSDIIKTDPYYILVQLSNPVPGKWRLIVASGNGYDQSLYVAAHVQNPLPDLFVQTSPIIANTAKPVTIAATSSYKIDLDSGVIYEGHVKRPDGTLVPIHLKPDYYSRAVKATFNDYNYSGIYEVYVKTKVTTAAKPINGESIFTGPAMMPVTIDAFERENTTYFLVKNGKPFCTTEDCDHDGILNESDGYSDQDGDNIPNYLDDDSDGDDIPDATEGTKDADRDHIPDFLDPDANNNGITDGNDPDNNPNNRYRLWYSVHVGASFPLGELIEQSYPNINAQIDLTYQLRRQLNLVWLAGYSQFTAKNTGTNPYWINVSVNLQKVFAVVPGMQPYIKAGPGFYRNENTSAAGANIGIGGVLPVSTRSQLTTGLDLHQVFGERKAAFLNFTIGFLFR</sequence>
<keyword evidence="2" id="KW-0732">Signal</keyword>
<dbReference type="SMART" id="SM00327">
    <property type="entry name" value="VWA"/>
    <property type="match status" value="1"/>
</dbReference>
<dbReference type="OrthoDB" id="127762at2"/>
<feature type="compositionally biased region" description="Low complexity" evidence="1">
    <location>
        <begin position="778"/>
        <end position="792"/>
    </location>
</feature>
<feature type="signal peptide" evidence="2">
    <location>
        <begin position="1"/>
        <end position="28"/>
    </location>
</feature>
<protein>
    <submittedName>
        <fullName evidence="4">von Willebrand factor type A domain-containing protein</fullName>
    </submittedName>
</protein>
<evidence type="ECO:0000256" key="1">
    <source>
        <dbReference type="SAM" id="MobiDB-lite"/>
    </source>
</evidence>
<dbReference type="InterPro" id="IPR002035">
    <property type="entry name" value="VWF_A"/>
</dbReference>
<feature type="region of interest" description="Disordered" evidence="1">
    <location>
        <begin position="727"/>
        <end position="792"/>
    </location>
</feature>
<dbReference type="InterPro" id="IPR036465">
    <property type="entry name" value="vWFA_dom_sf"/>
</dbReference>
<feature type="compositionally biased region" description="Basic and acidic residues" evidence="1">
    <location>
        <begin position="759"/>
        <end position="771"/>
    </location>
</feature>
<dbReference type="Proteomes" id="UP000184420">
    <property type="component" value="Unassembled WGS sequence"/>
</dbReference>
<dbReference type="AlphaFoldDB" id="A0A1M6VMZ7"/>
<organism evidence="4 5">
    <name type="scientific">Chitinophaga jiangningensis</name>
    <dbReference type="NCBI Taxonomy" id="1419482"/>
    <lineage>
        <taxon>Bacteria</taxon>
        <taxon>Pseudomonadati</taxon>
        <taxon>Bacteroidota</taxon>
        <taxon>Chitinophagia</taxon>
        <taxon>Chitinophagales</taxon>
        <taxon>Chitinophagaceae</taxon>
        <taxon>Chitinophaga</taxon>
    </lineage>
</organism>
<dbReference type="Gene3D" id="3.40.50.410">
    <property type="entry name" value="von Willebrand factor, type A domain"/>
    <property type="match status" value="1"/>
</dbReference>
<evidence type="ECO:0000259" key="3">
    <source>
        <dbReference type="PROSITE" id="PS50234"/>
    </source>
</evidence>
<reference evidence="4 5" key="1">
    <citation type="submission" date="2016-11" db="EMBL/GenBank/DDBJ databases">
        <authorList>
            <person name="Jaros S."/>
            <person name="Januszkiewicz K."/>
            <person name="Wedrychowicz H."/>
        </authorList>
    </citation>
    <scope>NUCLEOTIDE SEQUENCE [LARGE SCALE GENOMIC DNA]</scope>
    <source>
        <strain evidence="4 5">DSM 27406</strain>
    </source>
</reference>
<evidence type="ECO:0000256" key="2">
    <source>
        <dbReference type="SAM" id="SignalP"/>
    </source>
</evidence>
<proteinExistence type="predicted"/>
<gene>
    <name evidence="4" type="ORF">SAMN05444266_101273</name>
</gene>
<dbReference type="PROSITE" id="PS50234">
    <property type="entry name" value="VWFA"/>
    <property type="match status" value="1"/>
</dbReference>
<accession>A0A1M6VMZ7</accession>